<dbReference type="InterPro" id="IPR043502">
    <property type="entry name" value="DNA/RNA_pol_sf"/>
</dbReference>
<evidence type="ECO:0000256" key="1">
    <source>
        <dbReference type="ARBA" id="ARBA00012417"/>
    </source>
</evidence>
<dbReference type="Gene3D" id="1.10.150.20">
    <property type="entry name" value="5' to 3' exonuclease, C-terminal subdomain"/>
    <property type="match status" value="2"/>
</dbReference>
<sequence>MTRTLSCREIYAAGDGHKTFKLYKFQKPYIDTLDNLRTVWYRIEQHLLHVDLMMEREGFNIDLDHLNGLREKFGPILAKAEADLREAFGINAHFIAKMNADMERDDEDFNLQSPHHLGYLIYDVLGIDSNFGKKFNKPYRSTAAEVVDAICEDFEQLKPLLKFRKLNKLVTTYVDKIPNALEPTTGKIHCRFNNLGSEEDKKGGAATGRYSSSEYVSKKHSKTGAARGTNLQNIPSKGEGVEVRRSFVPDDDWIFLGADLSQIEPRIIATILADVYGDPSMQNFYREGKDLYVKMAMLTFGFDRDHCVDGAYDPSGEFQPRKLMKQGVLSYLYGSSAKAFARNMGVSEDIAAMFFEKMIVAFPGLADFRADVIQKLMTVGNNAYSETLYGRKRRFPNYRKNKKEFDAIEEKCLKDGLKIYVQINADGEFALKGRDDEEQEEIDARRARVKAKKYTEADKEAITKIGLYWRNKDKKNRYWEVRGWVKSDERAALNHIVQGTAADIIKMNLVEMYRFTFANNFKTHCSIHDEIIISVPKANLTPELVEQVERIMTSTATISTPLKTDIVIMERWMDEVKPKDWDFDLGSPIETKEVA</sequence>
<protein>
    <recommendedName>
        <fullName evidence="1">DNA-directed DNA polymerase</fullName>
        <ecNumber evidence="1">2.7.7.7</ecNumber>
    </recommendedName>
</protein>
<dbReference type="SMART" id="SM00482">
    <property type="entry name" value="POLAc"/>
    <property type="match status" value="1"/>
</dbReference>
<dbReference type="InterPro" id="IPR002298">
    <property type="entry name" value="DNA_polymerase_A"/>
</dbReference>
<proteinExistence type="predicted"/>
<dbReference type="InterPro" id="IPR001098">
    <property type="entry name" value="DNA-dir_DNA_pol_A_palm_dom"/>
</dbReference>
<accession>A0ABY3SUD1</accession>
<keyword evidence="7" id="KW-1185">Reference proteome</keyword>
<evidence type="ECO:0000256" key="4">
    <source>
        <dbReference type="SAM" id="MobiDB-lite"/>
    </source>
</evidence>
<keyword evidence="6" id="KW-0614">Plasmid</keyword>
<dbReference type="RefSeq" id="WP_235123136.1">
    <property type="nucleotide sequence ID" value="NZ_CP090979.1"/>
</dbReference>
<dbReference type="Gene3D" id="1.20.1060.10">
    <property type="entry name" value="Taq DNA Polymerase, Chain T, domain 4"/>
    <property type="match status" value="1"/>
</dbReference>
<dbReference type="Pfam" id="PF00476">
    <property type="entry name" value="DNA_pol_A"/>
    <property type="match status" value="2"/>
</dbReference>
<gene>
    <name evidence="6" type="ORF">L0M14_30320</name>
</gene>
<evidence type="ECO:0000313" key="6">
    <source>
        <dbReference type="EMBL" id="UJF36586.1"/>
    </source>
</evidence>
<evidence type="ECO:0000259" key="5">
    <source>
        <dbReference type="SMART" id="SM00482"/>
    </source>
</evidence>
<comment type="catalytic activity">
    <reaction evidence="3">
        <text>DNA(n) + a 2'-deoxyribonucleoside 5'-triphosphate = DNA(n+1) + diphosphate</text>
        <dbReference type="Rhea" id="RHEA:22508"/>
        <dbReference type="Rhea" id="RHEA-COMP:17339"/>
        <dbReference type="Rhea" id="RHEA-COMP:17340"/>
        <dbReference type="ChEBI" id="CHEBI:33019"/>
        <dbReference type="ChEBI" id="CHEBI:61560"/>
        <dbReference type="ChEBI" id="CHEBI:173112"/>
        <dbReference type="EC" id="2.7.7.7"/>
    </reaction>
</comment>
<dbReference type="SUPFAM" id="SSF56672">
    <property type="entry name" value="DNA/RNA polymerases"/>
    <property type="match status" value="1"/>
</dbReference>
<name>A0ABY3SUD1_9BACL</name>
<feature type="domain" description="DNA-directed DNA polymerase family A palm" evidence="5">
    <location>
        <begin position="240"/>
        <end position="539"/>
    </location>
</feature>
<dbReference type="PANTHER" id="PTHR10133:SF27">
    <property type="entry name" value="DNA POLYMERASE NU"/>
    <property type="match status" value="1"/>
</dbReference>
<reference evidence="6 7" key="1">
    <citation type="journal article" date="2024" name="Int. J. Syst. Evol. Microbiol.">
        <title>Paenibacillus hexagrammi sp. nov., a novel bacterium isolated from the gut content of Hexagrammos agrammus.</title>
        <authorList>
            <person name="Jung H.K."/>
            <person name="Kim D.G."/>
            <person name="Zin H."/>
            <person name="Park J."/>
            <person name="Jung H."/>
            <person name="Kim Y.O."/>
            <person name="Kong H.J."/>
            <person name="Kim J.W."/>
            <person name="Kim Y.S."/>
        </authorList>
    </citation>
    <scope>NUCLEOTIDE SEQUENCE [LARGE SCALE GENOMIC DNA]</scope>
    <source>
        <strain evidence="6 7">YPD9-1</strain>
    </source>
</reference>
<dbReference type="Proteomes" id="UP001649230">
    <property type="component" value="Plasmid pYPD9-1"/>
</dbReference>
<dbReference type="Gene3D" id="3.30.70.370">
    <property type="match status" value="2"/>
</dbReference>
<organism evidence="6 7">
    <name type="scientific">Paenibacillus hexagrammi</name>
    <dbReference type="NCBI Taxonomy" id="2908839"/>
    <lineage>
        <taxon>Bacteria</taxon>
        <taxon>Bacillati</taxon>
        <taxon>Bacillota</taxon>
        <taxon>Bacilli</taxon>
        <taxon>Bacillales</taxon>
        <taxon>Paenibacillaceae</taxon>
        <taxon>Paenibacillus</taxon>
    </lineage>
</organism>
<keyword evidence="2" id="KW-0235">DNA replication</keyword>
<evidence type="ECO:0000313" key="7">
    <source>
        <dbReference type="Proteomes" id="UP001649230"/>
    </source>
</evidence>
<evidence type="ECO:0000256" key="3">
    <source>
        <dbReference type="ARBA" id="ARBA00049244"/>
    </source>
</evidence>
<dbReference type="EMBL" id="CP090979">
    <property type="protein sequence ID" value="UJF36586.1"/>
    <property type="molecule type" value="Genomic_DNA"/>
</dbReference>
<geneLocation type="plasmid" evidence="6 7">
    <name>pYPD9-1</name>
</geneLocation>
<dbReference type="EC" id="2.7.7.7" evidence="1"/>
<feature type="region of interest" description="Disordered" evidence="4">
    <location>
        <begin position="200"/>
        <end position="236"/>
    </location>
</feature>
<evidence type="ECO:0000256" key="2">
    <source>
        <dbReference type="ARBA" id="ARBA00022705"/>
    </source>
</evidence>
<dbReference type="PANTHER" id="PTHR10133">
    <property type="entry name" value="DNA POLYMERASE I"/>
    <property type="match status" value="1"/>
</dbReference>